<accession>A0ABT3CMP7</accession>
<evidence type="ECO:0000256" key="1">
    <source>
        <dbReference type="SAM" id="MobiDB-lite"/>
    </source>
</evidence>
<gene>
    <name evidence="2" type="ORF">H7J73_32060</name>
</gene>
<proteinExistence type="predicted"/>
<dbReference type="EMBL" id="JACKTY010000051">
    <property type="protein sequence ID" value="MCV7230652.1"/>
    <property type="molecule type" value="Genomic_DNA"/>
</dbReference>
<feature type="region of interest" description="Disordered" evidence="1">
    <location>
        <begin position="38"/>
        <end position="59"/>
    </location>
</feature>
<dbReference type="Pfam" id="PF24596">
    <property type="entry name" value="DUF7620"/>
    <property type="match status" value="1"/>
</dbReference>
<protein>
    <submittedName>
        <fullName evidence="2">Uncharacterized protein</fullName>
    </submittedName>
</protein>
<sequence>MRWPWRGVAEAKQQLAEAQDRKRTVDLLVEESRQVSSDMHREVRRNGFSDMLQHAMGRG</sequence>
<evidence type="ECO:0000313" key="3">
    <source>
        <dbReference type="Proteomes" id="UP001526201"/>
    </source>
</evidence>
<name>A0ABT3CMP7_9MYCO</name>
<organism evidence="2 3">
    <name type="scientific">Mycolicibacterium komossense</name>
    <dbReference type="NCBI Taxonomy" id="1779"/>
    <lineage>
        <taxon>Bacteria</taxon>
        <taxon>Bacillati</taxon>
        <taxon>Actinomycetota</taxon>
        <taxon>Actinomycetes</taxon>
        <taxon>Mycobacteriales</taxon>
        <taxon>Mycobacteriaceae</taxon>
        <taxon>Mycolicibacterium</taxon>
    </lineage>
</organism>
<keyword evidence="3" id="KW-1185">Reference proteome</keyword>
<dbReference type="InterPro" id="IPR056037">
    <property type="entry name" value="DUF7620"/>
</dbReference>
<feature type="compositionally biased region" description="Basic and acidic residues" evidence="1">
    <location>
        <begin position="38"/>
        <end position="47"/>
    </location>
</feature>
<dbReference type="Proteomes" id="UP001526201">
    <property type="component" value="Unassembled WGS sequence"/>
</dbReference>
<comment type="caution">
    <text evidence="2">The sequence shown here is derived from an EMBL/GenBank/DDBJ whole genome shotgun (WGS) entry which is preliminary data.</text>
</comment>
<reference evidence="2 3" key="1">
    <citation type="journal article" date="2022" name="BMC Genomics">
        <title>Comparative genome analysis of mycobacteria focusing on tRNA and non-coding RNA.</title>
        <authorList>
            <person name="Behra P.R.K."/>
            <person name="Pettersson B.M.F."/>
            <person name="Ramesh M."/>
            <person name="Das S."/>
            <person name="Dasgupta S."/>
            <person name="Kirsebom L.A."/>
        </authorList>
    </citation>
    <scope>NUCLEOTIDE SEQUENCE [LARGE SCALE GENOMIC DNA]</scope>
    <source>
        <strain evidence="2 3">DSM 44078</strain>
    </source>
</reference>
<evidence type="ECO:0000313" key="2">
    <source>
        <dbReference type="EMBL" id="MCV7230652.1"/>
    </source>
</evidence>
<dbReference type="RefSeq" id="WP_264071938.1">
    <property type="nucleotide sequence ID" value="NZ_JACKTY010000051.1"/>
</dbReference>